<feature type="transmembrane region" description="Helical" evidence="1">
    <location>
        <begin position="41"/>
        <end position="60"/>
    </location>
</feature>
<name>A0A078A9U2_STYLE</name>
<evidence type="ECO:0000256" key="1">
    <source>
        <dbReference type="SAM" id="Phobius"/>
    </source>
</evidence>
<dbReference type="AlphaFoldDB" id="A0A078A9U2"/>
<reference evidence="2 3" key="1">
    <citation type="submission" date="2014-06" db="EMBL/GenBank/DDBJ databases">
        <authorList>
            <person name="Swart Estienne"/>
        </authorList>
    </citation>
    <scope>NUCLEOTIDE SEQUENCE [LARGE SCALE GENOMIC DNA]</scope>
    <source>
        <strain evidence="2 3">130c</strain>
    </source>
</reference>
<evidence type="ECO:0000313" key="2">
    <source>
        <dbReference type="EMBL" id="CDW78666.1"/>
    </source>
</evidence>
<sequence>MASRTQRFMQIFGSAFYYYNYAGVLIGAFTFLNQSQDRKNYFLLNALKHFIFMGNSYFIFMQKLKGFDHTLLLFLNDTAAFLCCAPAYSIYSYALLKAKYENYRSVSIETDQQMQQTSIATQDDKNQNSLDQLLEQKREEYIQKLLQKEENDKLNESEIDVRQNNIFQDIRQWYYEQNKPVAQTVELSGYGLLAANLLYIIKLRYRK</sequence>
<dbReference type="Proteomes" id="UP000039865">
    <property type="component" value="Unassembled WGS sequence"/>
</dbReference>
<feature type="transmembrane region" description="Helical" evidence="1">
    <location>
        <begin position="16"/>
        <end position="35"/>
    </location>
</feature>
<dbReference type="EMBL" id="CCKQ01007310">
    <property type="protein sequence ID" value="CDW78666.1"/>
    <property type="molecule type" value="Genomic_DNA"/>
</dbReference>
<dbReference type="InParanoid" id="A0A078A9U2"/>
<proteinExistence type="predicted"/>
<evidence type="ECO:0000313" key="3">
    <source>
        <dbReference type="Proteomes" id="UP000039865"/>
    </source>
</evidence>
<organism evidence="2 3">
    <name type="scientific">Stylonychia lemnae</name>
    <name type="common">Ciliate</name>
    <dbReference type="NCBI Taxonomy" id="5949"/>
    <lineage>
        <taxon>Eukaryota</taxon>
        <taxon>Sar</taxon>
        <taxon>Alveolata</taxon>
        <taxon>Ciliophora</taxon>
        <taxon>Intramacronucleata</taxon>
        <taxon>Spirotrichea</taxon>
        <taxon>Stichotrichia</taxon>
        <taxon>Sporadotrichida</taxon>
        <taxon>Oxytrichidae</taxon>
        <taxon>Stylonychinae</taxon>
        <taxon>Stylonychia</taxon>
    </lineage>
</organism>
<gene>
    <name evidence="2" type="primary">Contig3542.g3779</name>
    <name evidence="2" type="ORF">STYLEM_7647</name>
</gene>
<keyword evidence="1" id="KW-1133">Transmembrane helix</keyword>
<feature type="transmembrane region" description="Helical" evidence="1">
    <location>
        <begin position="72"/>
        <end position="94"/>
    </location>
</feature>
<protein>
    <recommendedName>
        <fullName evidence="4">Transmembrane protein</fullName>
    </recommendedName>
</protein>
<accession>A0A078A9U2</accession>
<keyword evidence="1" id="KW-0472">Membrane</keyword>
<evidence type="ECO:0008006" key="4">
    <source>
        <dbReference type="Google" id="ProtNLM"/>
    </source>
</evidence>
<keyword evidence="1" id="KW-0812">Transmembrane</keyword>
<keyword evidence="3" id="KW-1185">Reference proteome</keyword>